<name>X1U339_9ZZZZ</name>
<dbReference type="AlphaFoldDB" id="X1U339"/>
<reference evidence="1" key="1">
    <citation type="journal article" date="2014" name="Front. Microbiol.">
        <title>High frequency of phylogenetically diverse reductive dehalogenase-homologous genes in deep subseafloor sedimentary metagenomes.</title>
        <authorList>
            <person name="Kawai M."/>
            <person name="Futagami T."/>
            <person name="Toyoda A."/>
            <person name="Takaki Y."/>
            <person name="Nishi S."/>
            <person name="Hori S."/>
            <person name="Arai W."/>
            <person name="Tsubouchi T."/>
            <person name="Morono Y."/>
            <person name="Uchiyama I."/>
            <person name="Ito T."/>
            <person name="Fujiyama A."/>
            <person name="Inagaki F."/>
            <person name="Takami H."/>
        </authorList>
    </citation>
    <scope>NUCLEOTIDE SEQUENCE</scope>
    <source>
        <strain evidence="1">Expedition CK06-06</strain>
    </source>
</reference>
<organism evidence="1">
    <name type="scientific">marine sediment metagenome</name>
    <dbReference type="NCBI Taxonomy" id="412755"/>
    <lineage>
        <taxon>unclassified sequences</taxon>
        <taxon>metagenomes</taxon>
        <taxon>ecological metagenomes</taxon>
    </lineage>
</organism>
<dbReference type="EMBL" id="BARW01008700">
    <property type="protein sequence ID" value="GAI86724.1"/>
    <property type="molecule type" value="Genomic_DNA"/>
</dbReference>
<sequence length="250" mass="26820">MVRRCYLDVDMLGEITTLRISCCGNEVLKDYVPTDPDEVHFLVIDVGTMVVCGEHPGCGDYPEIIVMSLVEEPPPAPEGMTIIGPVYDFTGYCDEDRSEVCPLVTLDPPITVILSYDPGELPEGAYSPIVAYYDEEEGCWVILPPDTGRVAEIGKATGLAGEFSLFTVLAELPPPPLPPPPAPSLPLPPPLPPPAHFVASDLTIVPSWEKIEWGILTFVVGRGESVTVTTNVGNDGGQEGSYVANLKING</sequence>
<protein>
    <recommendedName>
        <fullName evidence="2">CARDB domain-containing protein</fullName>
    </recommendedName>
</protein>
<accession>X1U339</accession>
<comment type="caution">
    <text evidence="1">The sequence shown here is derived from an EMBL/GenBank/DDBJ whole genome shotgun (WGS) entry which is preliminary data.</text>
</comment>
<evidence type="ECO:0000313" key="1">
    <source>
        <dbReference type="EMBL" id="GAI86724.1"/>
    </source>
</evidence>
<proteinExistence type="predicted"/>
<gene>
    <name evidence="1" type="ORF">S12H4_17735</name>
</gene>
<evidence type="ECO:0008006" key="2">
    <source>
        <dbReference type="Google" id="ProtNLM"/>
    </source>
</evidence>
<feature type="non-terminal residue" evidence="1">
    <location>
        <position position="250"/>
    </location>
</feature>